<accession>A0A6M3LY10</accession>
<evidence type="ECO:0000313" key="1">
    <source>
        <dbReference type="EMBL" id="QJA97488.1"/>
    </source>
</evidence>
<dbReference type="AlphaFoldDB" id="A0A6M3LY10"/>
<organism evidence="1">
    <name type="scientific">viral metagenome</name>
    <dbReference type="NCBI Taxonomy" id="1070528"/>
    <lineage>
        <taxon>unclassified sequences</taxon>
        <taxon>metagenomes</taxon>
        <taxon>organismal metagenomes</taxon>
    </lineage>
</organism>
<dbReference type="EMBL" id="MT143498">
    <property type="protein sequence ID" value="QJA97488.1"/>
    <property type="molecule type" value="Genomic_DNA"/>
</dbReference>
<sequence>MRIGKHRIILGGKYIWFQTHVPTIIRRFWIFWILTEVDVDSWTEKKKFSLGETAYCEGTHWHYCKAGKDIKVGLVEE</sequence>
<protein>
    <submittedName>
        <fullName evidence="1">Uncharacterized protein</fullName>
    </submittedName>
</protein>
<reference evidence="1" key="1">
    <citation type="submission" date="2020-03" db="EMBL/GenBank/DDBJ databases">
        <title>The deep terrestrial virosphere.</title>
        <authorList>
            <person name="Holmfeldt K."/>
            <person name="Nilsson E."/>
            <person name="Simone D."/>
            <person name="Lopez-Fernandez M."/>
            <person name="Wu X."/>
            <person name="de Brujin I."/>
            <person name="Lundin D."/>
            <person name="Andersson A."/>
            <person name="Bertilsson S."/>
            <person name="Dopson M."/>
        </authorList>
    </citation>
    <scope>NUCLEOTIDE SEQUENCE</scope>
    <source>
        <strain evidence="1">MM415B06181</strain>
    </source>
</reference>
<gene>
    <name evidence="1" type="ORF">MM415B06181_0006</name>
</gene>
<proteinExistence type="predicted"/>
<name>A0A6M3LY10_9ZZZZ</name>